<dbReference type="GO" id="GO:0006351">
    <property type="term" value="P:DNA-templated transcription"/>
    <property type="evidence" value="ECO:0007669"/>
    <property type="project" value="TreeGrafter"/>
</dbReference>
<keyword evidence="4" id="KW-0804">Transcription</keyword>
<dbReference type="Pfam" id="PF00126">
    <property type="entry name" value="HTH_1"/>
    <property type="match status" value="1"/>
</dbReference>
<reference evidence="7" key="1">
    <citation type="submission" date="2015-09" db="EMBL/GenBank/DDBJ databases">
        <authorList>
            <person name="Rodrigo-Torres L."/>
            <person name="Arahal D.R."/>
        </authorList>
    </citation>
    <scope>NUCLEOTIDE SEQUENCE [LARGE SCALE GENOMIC DNA]</scope>
    <source>
        <strain evidence="7">CECT 4293</strain>
    </source>
</reference>
<dbReference type="SUPFAM" id="SSF53850">
    <property type="entry name" value="Periplasmic binding protein-like II"/>
    <property type="match status" value="1"/>
</dbReference>
<dbReference type="InterPro" id="IPR058163">
    <property type="entry name" value="LysR-type_TF_proteobact-type"/>
</dbReference>
<evidence type="ECO:0000259" key="5">
    <source>
        <dbReference type="PROSITE" id="PS50931"/>
    </source>
</evidence>
<proteinExistence type="inferred from homology"/>
<dbReference type="PANTHER" id="PTHR30537">
    <property type="entry name" value="HTH-TYPE TRANSCRIPTIONAL REGULATOR"/>
    <property type="match status" value="1"/>
</dbReference>
<dbReference type="InterPro" id="IPR036390">
    <property type="entry name" value="WH_DNA-bd_sf"/>
</dbReference>
<dbReference type="EMBL" id="CYPS01000033">
    <property type="protein sequence ID" value="CUH43029.1"/>
    <property type="molecule type" value="Genomic_DNA"/>
</dbReference>
<dbReference type="AlphaFoldDB" id="A0A0P1E3S5"/>
<evidence type="ECO:0000313" key="6">
    <source>
        <dbReference type="EMBL" id="CUH43029.1"/>
    </source>
</evidence>
<evidence type="ECO:0000256" key="4">
    <source>
        <dbReference type="ARBA" id="ARBA00023163"/>
    </source>
</evidence>
<dbReference type="GO" id="GO:0043565">
    <property type="term" value="F:sequence-specific DNA binding"/>
    <property type="evidence" value="ECO:0007669"/>
    <property type="project" value="TreeGrafter"/>
</dbReference>
<keyword evidence="7" id="KW-1185">Reference proteome</keyword>
<dbReference type="Pfam" id="PF03466">
    <property type="entry name" value="LysR_substrate"/>
    <property type="match status" value="1"/>
</dbReference>
<dbReference type="InterPro" id="IPR005119">
    <property type="entry name" value="LysR_subst-bd"/>
</dbReference>
<dbReference type="Proteomes" id="UP000050786">
    <property type="component" value="Unassembled WGS sequence"/>
</dbReference>
<dbReference type="PROSITE" id="PS50931">
    <property type="entry name" value="HTH_LYSR"/>
    <property type="match status" value="1"/>
</dbReference>
<evidence type="ECO:0000256" key="1">
    <source>
        <dbReference type="ARBA" id="ARBA00009437"/>
    </source>
</evidence>
<dbReference type="Gene3D" id="1.10.10.10">
    <property type="entry name" value="Winged helix-like DNA-binding domain superfamily/Winged helix DNA-binding domain"/>
    <property type="match status" value="1"/>
</dbReference>
<protein>
    <submittedName>
        <fullName evidence="6">DNA-binding transcriptional activator GcvA</fullName>
    </submittedName>
</protein>
<evidence type="ECO:0000313" key="7">
    <source>
        <dbReference type="Proteomes" id="UP000050786"/>
    </source>
</evidence>
<dbReference type="Gene3D" id="3.40.190.290">
    <property type="match status" value="1"/>
</dbReference>
<accession>A0A0P1E3S5</accession>
<name>A0A0P1E3S5_9RHOB</name>
<dbReference type="InterPro" id="IPR000847">
    <property type="entry name" value="LysR_HTH_N"/>
</dbReference>
<dbReference type="PANTHER" id="PTHR30537:SF3">
    <property type="entry name" value="TRANSCRIPTIONAL REGULATORY PROTEIN"/>
    <property type="match status" value="1"/>
</dbReference>
<dbReference type="InterPro" id="IPR036388">
    <property type="entry name" value="WH-like_DNA-bd_sf"/>
</dbReference>
<evidence type="ECO:0000256" key="3">
    <source>
        <dbReference type="ARBA" id="ARBA00023125"/>
    </source>
</evidence>
<comment type="similarity">
    <text evidence="1">Belongs to the LysR transcriptional regulatory family.</text>
</comment>
<dbReference type="SUPFAM" id="SSF46785">
    <property type="entry name" value="Winged helix' DNA-binding domain"/>
    <property type="match status" value="1"/>
</dbReference>
<organism evidence="6 7">
    <name type="scientific">Ruegeria atlantica</name>
    <dbReference type="NCBI Taxonomy" id="81569"/>
    <lineage>
        <taxon>Bacteria</taxon>
        <taxon>Pseudomonadati</taxon>
        <taxon>Pseudomonadota</taxon>
        <taxon>Alphaproteobacteria</taxon>
        <taxon>Rhodobacterales</taxon>
        <taxon>Roseobacteraceae</taxon>
        <taxon>Ruegeria</taxon>
    </lineage>
</organism>
<sequence length="290" mass="31856">MQRHDWNDLKYLLALHREGKLTEAGRTVGVSDTTVARRLKTLEEALATKLFLRSANGRYEPTDAALQILSLAESIEASHAAISAISGESTNTVSGSVRLSAVPVIVNRFLVPQLPLLTRLHPDLKVELVPSSDNLDLSKREADLSVRFARPSDGGLRTKAQKLGEVSFVACAASCISPKQYGTLGWITYNEAHSRLRQARWLESTAKSENLRAGLRVTDVETALQAVVAGIGKTLLPRAVVLSDPRLRAIEPKDCAKFPSREVWMLSHVDQTSRASITAAKEWLMSLSWH</sequence>
<dbReference type="GO" id="GO:0003700">
    <property type="term" value="F:DNA-binding transcription factor activity"/>
    <property type="evidence" value="ECO:0007669"/>
    <property type="project" value="InterPro"/>
</dbReference>
<gene>
    <name evidence="6" type="ORF">RUM4293_01922</name>
</gene>
<evidence type="ECO:0000256" key="2">
    <source>
        <dbReference type="ARBA" id="ARBA00023015"/>
    </source>
</evidence>
<keyword evidence="2" id="KW-0805">Transcription regulation</keyword>
<feature type="domain" description="HTH lysR-type" evidence="5">
    <location>
        <begin position="4"/>
        <end position="62"/>
    </location>
</feature>
<keyword evidence="3 6" id="KW-0238">DNA-binding</keyword>